<dbReference type="AlphaFoldDB" id="C6BWS1"/>
<dbReference type="eggNOG" id="COG4641">
    <property type="taxonomic scope" value="Bacteria"/>
</dbReference>
<dbReference type="InterPro" id="IPR024542">
    <property type="entry name" value="YkvP_N"/>
</dbReference>
<dbReference type="EMBL" id="CP001649">
    <property type="protein sequence ID" value="ACS80351.1"/>
    <property type="molecule type" value="Genomic_DNA"/>
</dbReference>
<evidence type="ECO:0000259" key="1">
    <source>
        <dbReference type="Pfam" id="PF12996"/>
    </source>
</evidence>
<proteinExistence type="predicted"/>
<accession>C6BWS1</accession>
<evidence type="ECO:0000259" key="2">
    <source>
        <dbReference type="Pfam" id="PF13524"/>
    </source>
</evidence>
<dbReference type="RefSeq" id="WP_015852167.1">
    <property type="nucleotide sequence ID" value="NC_012881.1"/>
</dbReference>
<sequence length="563" mass="63859">MTYIFNMSKRAYNVEPVMDQDSVVDVRIHIDGKKWHLWGRKGAERERGMAGAVAPGKLPVLLGAGLGVCIEELLKSGPVAVLDNDPLIAETSGAAEYRDHPQVTWLSGDPVQVLEQVRQWRSANGNGPLELVKIPLYQRLDRDWYLAIGNTLADEKDSEPVDFWAEVAYPKFRNEKPKVLFFYRKYFLMGEITAALERLGIEFRSVDIGTGDTVREGFVEDLLRTVVDFKPDFALTVNHFGVDREGKLTDLLLKLKLPLASWFVDNPHLILYRYADVSPDLTAIFTYDAGNLAIMSEKGFGNVFYLPLATDVERFKPGLPGRAEWQADVSFLGNSMVHAVDKYLRSSGLDAEFEQRVPELAIEFGERAELSVEEFLRNSHPELLEKMENLATDENRLSFEGLITWEATRRYRLSCVLELLPFNPLIVGDDGWHELLAKGNWRYLSSLDYYNDLPGFYPMSKVGFNCTSRQMKGAVNQRVFDVPACGGFVLTDYREQMEALFEPGTEIIAYNEISEIGPLLEKWLADDAGRSKVTAAARKRIMAEHTYEHRLSTLLEKMRQTFG</sequence>
<keyword evidence="4" id="KW-1185">Reference proteome</keyword>
<dbReference type="KEGG" id="dsa:Desal_2295"/>
<evidence type="ECO:0000313" key="4">
    <source>
        <dbReference type="Proteomes" id="UP000002601"/>
    </source>
</evidence>
<feature type="domain" description="Spore protein YkvP N-terminal" evidence="1">
    <location>
        <begin position="261"/>
        <end position="336"/>
    </location>
</feature>
<dbReference type="OrthoDB" id="9179708at2"/>
<dbReference type="Pfam" id="PF13524">
    <property type="entry name" value="Glyco_trans_1_2"/>
    <property type="match status" value="1"/>
</dbReference>
<dbReference type="HOGENOM" id="CLU_033615_1_0_7"/>
<organism evidence="3 4">
    <name type="scientific">Maridesulfovibrio salexigens (strain ATCC 14822 / DSM 2638 / NCIMB 8403 / VKM B-1763)</name>
    <name type="common">Desulfovibrio salexigens</name>
    <dbReference type="NCBI Taxonomy" id="526222"/>
    <lineage>
        <taxon>Bacteria</taxon>
        <taxon>Pseudomonadati</taxon>
        <taxon>Thermodesulfobacteriota</taxon>
        <taxon>Desulfovibrionia</taxon>
        <taxon>Desulfovibrionales</taxon>
        <taxon>Desulfovibrionaceae</taxon>
        <taxon>Maridesulfovibrio</taxon>
    </lineage>
</organism>
<name>C6BWS1_MARSD</name>
<dbReference type="InterPro" id="IPR055259">
    <property type="entry name" value="YkvP/CgeB_Glyco_trans-like"/>
</dbReference>
<feature type="domain" description="Spore protein YkvP/CgeB glycosyl transferase-like" evidence="2">
    <location>
        <begin position="425"/>
        <end position="556"/>
    </location>
</feature>
<evidence type="ECO:0000313" key="3">
    <source>
        <dbReference type="EMBL" id="ACS80351.1"/>
    </source>
</evidence>
<protein>
    <submittedName>
        <fullName evidence="3">CgeB family protein</fullName>
    </submittedName>
</protein>
<dbReference type="STRING" id="526222.Desal_2295"/>
<gene>
    <name evidence="3" type="ordered locus">Desal_2295</name>
</gene>
<dbReference type="Proteomes" id="UP000002601">
    <property type="component" value="Chromosome"/>
</dbReference>
<reference evidence="3 4" key="1">
    <citation type="submission" date="2009-06" db="EMBL/GenBank/DDBJ databases">
        <title>Complete sequence of Desulfovibrio salexigens DSM 2638.</title>
        <authorList>
            <consortium name="US DOE Joint Genome Institute"/>
            <person name="Lucas S."/>
            <person name="Copeland A."/>
            <person name="Lapidus A."/>
            <person name="Glavina del Rio T."/>
            <person name="Tice H."/>
            <person name="Bruce D."/>
            <person name="Goodwin L."/>
            <person name="Pitluck S."/>
            <person name="Munk A.C."/>
            <person name="Brettin T."/>
            <person name="Detter J.C."/>
            <person name="Han C."/>
            <person name="Tapia R."/>
            <person name="Larimer F."/>
            <person name="Land M."/>
            <person name="Hauser L."/>
            <person name="Kyrpides N."/>
            <person name="Anderson I."/>
            <person name="Wall J.D."/>
            <person name="Arkin A.P."/>
            <person name="Dehal P."/>
            <person name="Chivian D."/>
            <person name="Giles B."/>
            <person name="Hazen T.C."/>
        </authorList>
    </citation>
    <scope>NUCLEOTIDE SEQUENCE [LARGE SCALE GENOMIC DNA]</scope>
    <source>
        <strain evidence="4">ATCC 14822 / DSM 2638 / NCIMB 8403 / VKM B-1763</strain>
    </source>
</reference>
<dbReference type="Pfam" id="PF12996">
    <property type="entry name" value="DUF3880"/>
    <property type="match status" value="1"/>
</dbReference>